<dbReference type="InterPro" id="IPR008242">
    <property type="entry name" value="Chor_mutase/pphenate_deHydtase"/>
</dbReference>
<accession>A0ABV4U1Q3</accession>
<dbReference type="Pfam" id="PF00800">
    <property type="entry name" value="PDT"/>
    <property type="match status" value="1"/>
</dbReference>
<dbReference type="PROSITE" id="PS51168">
    <property type="entry name" value="CHORISMATE_MUT_2"/>
    <property type="match status" value="1"/>
</dbReference>
<evidence type="ECO:0000256" key="17">
    <source>
        <dbReference type="ARBA" id="ARBA00031520"/>
    </source>
</evidence>
<dbReference type="PROSITE" id="PS51171">
    <property type="entry name" value="PREPHENATE_DEHYDR_3"/>
    <property type="match status" value="1"/>
</dbReference>
<evidence type="ECO:0000256" key="18">
    <source>
        <dbReference type="ARBA" id="ARBA00047848"/>
    </source>
</evidence>
<feature type="domain" description="Chorismate mutase" evidence="19">
    <location>
        <begin position="10"/>
        <end position="100"/>
    </location>
</feature>
<evidence type="ECO:0000256" key="10">
    <source>
        <dbReference type="ARBA" id="ARBA00022605"/>
    </source>
</evidence>
<evidence type="ECO:0000256" key="9">
    <source>
        <dbReference type="ARBA" id="ARBA00022490"/>
    </source>
</evidence>
<comment type="pathway">
    <text evidence="5">Metabolic intermediate biosynthesis; prephenate biosynthesis; prephenate from chorismate: step 1/1.</text>
</comment>
<name>A0ABV4U1Q3_9GAMM</name>
<feature type="domain" description="ACT" evidence="21">
    <location>
        <begin position="287"/>
        <end position="364"/>
    </location>
</feature>
<organism evidence="22 23">
    <name type="scientific">Thiohalorhabdus methylotrophus</name>
    <dbReference type="NCBI Taxonomy" id="3242694"/>
    <lineage>
        <taxon>Bacteria</taxon>
        <taxon>Pseudomonadati</taxon>
        <taxon>Pseudomonadota</taxon>
        <taxon>Gammaproteobacteria</taxon>
        <taxon>Thiohalorhabdales</taxon>
        <taxon>Thiohalorhabdaceae</taxon>
        <taxon>Thiohalorhabdus</taxon>
    </lineage>
</organism>
<evidence type="ECO:0000256" key="12">
    <source>
        <dbReference type="ARBA" id="ARBA00023222"/>
    </source>
</evidence>
<dbReference type="Gene3D" id="1.20.59.10">
    <property type="entry name" value="Chorismate mutase"/>
    <property type="match status" value="1"/>
</dbReference>
<dbReference type="EMBL" id="JBGUAW010000012">
    <property type="protein sequence ID" value="MFA9462336.1"/>
    <property type="molecule type" value="Genomic_DNA"/>
</dbReference>
<dbReference type="GO" id="GO:0004664">
    <property type="term" value="F:prephenate dehydratase activity"/>
    <property type="evidence" value="ECO:0007669"/>
    <property type="project" value="UniProtKB-EC"/>
</dbReference>
<evidence type="ECO:0000256" key="14">
    <source>
        <dbReference type="ARBA" id="ARBA00023239"/>
    </source>
</evidence>
<dbReference type="CDD" id="cd13630">
    <property type="entry name" value="PBP2_PDT_1"/>
    <property type="match status" value="1"/>
</dbReference>
<dbReference type="EC" id="4.2.1.51" evidence="7"/>
<evidence type="ECO:0000256" key="5">
    <source>
        <dbReference type="ARBA" id="ARBA00004817"/>
    </source>
</evidence>
<feature type="domain" description="Prephenate dehydratase" evidence="20">
    <location>
        <begin position="100"/>
        <end position="275"/>
    </location>
</feature>
<dbReference type="RefSeq" id="WP_373657126.1">
    <property type="nucleotide sequence ID" value="NZ_JBGUAW010000012.1"/>
</dbReference>
<dbReference type="PANTHER" id="PTHR21022:SF19">
    <property type="entry name" value="PREPHENATE DEHYDRATASE-RELATED"/>
    <property type="match status" value="1"/>
</dbReference>
<keyword evidence="13" id="KW-0413">Isomerase</keyword>
<evidence type="ECO:0000256" key="16">
    <source>
        <dbReference type="ARBA" id="ARBA00031175"/>
    </source>
</evidence>
<comment type="caution">
    <text evidence="22">The sequence shown here is derived from an EMBL/GenBank/DDBJ whole genome shotgun (WGS) entry which is preliminary data.</text>
</comment>
<evidence type="ECO:0000259" key="19">
    <source>
        <dbReference type="PROSITE" id="PS51168"/>
    </source>
</evidence>
<comment type="catalytic activity">
    <reaction evidence="1">
        <text>chorismate = prephenate</text>
        <dbReference type="Rhea" id="RHEA:13897"/>
        <dbReference type="ChEBI" id="CHEBI:29748"/>
        <dbReference type="ChEBI" id="CHEBI:29934"/>
        <dbReference type="EC" id="5.4.99.5"/>
    </reaction>
</comment>
<dbReference type="SUPFAM" id="SSF55021">
    <property type="entry name" value="ACT-like"/>
    <property type="match status" value="1"/>
</dbReference>
<sequence length="367" mass="40056">MSQEGPPENGGTDARQESLRQEIDRIDGEVQRLVNQRAAHVLEIARIKEANGGAFYRPEREAQILARVAERNEGPFPDQDMVRIFREIMSSCLALERRLRIAFLGPEASFTHAAVQVHFGHAVEEHPVRTIAEVFREVEAGTADYGVVPVENSTEGAVNASLDQLMGTNLQVCGEVALRIEHHLMSHAPDMQSIRRLYLHPQTQAQCREWLQDHMGGLEWVEVTSNAEAARRATAEPDSAAVAGASAAEFYGLPVLAAGVEDDPENTTRFVVVGAQWVGPSGNDKTSILVSAPNRPGSLFHVLQPFSLAGVNLTKIVSRPARSSLWDYVFFLDLDGHQEDAAVQEALEGVEAGGAAVKVLGSYPRAR</sequence>
<dbReference type="Proteomes" id="UP001575181">
    <property type="component" value="Unassembled WGS sequence"/>
</dbReference>
<evidence type="ECO:0000259" key="20">
    <source>
        <dbReference type="PROSITE" id="PS51171"/>
    </source>
</evidence>
<evidence type="ECO:0000256" key="2">
    <source>
        <dbReference type="ARBA" id="ARBA00002364"/>
    </source>
</evidence>
<dbReference type="InterPro" id="IPR018528">
    <property type="entry name" value="Preph_deHydtase_CS"/>
</dbReference>
<dbReference type="SMART" id="SM00830">
    <property type="entry name" value="CM_2"/>
    <property type="match status" value="1"/>
</dbReference>
<evidence type="ECO:0000256" key="7">
    <source>
        <dbReference type="ARBA" id="ARBA00013147"/>
    </source>
</evidence>
<dbReference type="InterPro" id="IPR036979">
    <property type="entry name" value="CM_dom_sf"/>
</dbReference>
<dbReference type="NCBIfam" id="NF008865">
    <property type="entry name" value="PRK11898.1"/>
    <property type="match status" value="1"/>
</dbReference>
<evidence type="ECO:0000313" key="23">
    <source>
        <dbReference type="Proteomes" id="UP001575181"/>
    </source>
</evidence>
<dbReference type="InterPro" id="IPR002701">
    <property type="entry name" value="CM_II_prokaryot"/>
</dbReference>
<dbReference type="PROSITE" id="PS51671">
    <property type="entry name" value="ACT"/>
    <property type="match status" value="1"/>
</dbReference>
<comment type="pathway">
    <text evidence="4">Amino-acid biosynthesis; L-phenylalanine biosynthesis; phenylpyruvate from prephenate: step 1/1.</text>
</comment>
<comment type="catalytic activity">
    <reaction evidence="18">
        <text>prephenate + H(+) = 3-phenylpyruvate + CO2 + H2O</text>
        <dbReference type="Rhea" id="RHEA:21648"/>
        <dbReference type="ChEBI" id="CHEBI:15377"/>
        <dbReference type="ChEBI" id="CHEBI:15378"/>
        <dbReference type="ChEBI" id="CHEBI:16526"/>
        <dbReference type="ChEBI" id="CHEBI:18005"/>
        <dbReference type="ChEBI" id="CHEBI:29934"/>
        <dbReference type="EC" id="4.2.1.51"/>
    </reaction>
</comment>
<keyword evidence="9" id="KW-0963">Cytoplasm</keyword>
<evidence type="ECO:0000313" key="22">
    <source>
        <dbReference type="EMBL" id="MFA9462336.1"/>
    </source>
</evidence>
<dbReference type="Pfam" id="PF01842">
    <property type="entry name" value="ACT"/>
    <property type="match status" value="1"/>
</dbReference>
<dbReference type="Gene3D" id="3.40.190.10">
    <property type="entry name" value="Periplasmic binding protein-like II"/>
    <property type="match status" value="2"/>
</dbReference>
<evidence type="ECO:0000256" key="6">
    <source>
        <dbReference type="ARBA" id="ARBA00012404"/>
    </source>
</evidence>
<dbReference type="PIRSF" id="PIRSF001500">
    <property type="entry name" value="Chor_mut_pdt_Ppr"/>
    <property type="match status" value="1"/>
</dbReference>
<keyword evidence="12" id="KW-0584">Phenylalanine biosynthesis</keyword>
<dbReference type="InterPro" id="IPR045865">
    <property type="entry name" value="ACT-like_dom_sf"/>
</dbReference>
<keyword evidence="15" id="KW-0511">Multifunctional enzyme</keyword>
<comment type="subcellular location">
    <subcellularLocation>
        <location evidence="3">Cytoplasm</location>
    </subcellularLocation>
</comment>
<dbReference type="PROSITE" id="PS00857">
    <property type="entry name" value="PREPHENATE_DEHYDR_1"/>
    <property type="match status" value="1"/>
</dbReference>
<dbReference type="Pfam" id="PF01817">
    <property type="entry name" value="CM_2"/>
    <property type="match status" value="1"/>
</dbReference>
<dbReference type="InterPro" id="IPR010957">
    <property type="entry name" value="G/b/e-P-prot_chorismate_mutase"/>
</dbReference>
<comment type="function">
    <text evidence="2">Catalyzes the Claisen rearrangement of chorismate to prephenate and the decarboxylation/dehydration of prephenate to phenylpyruvate.</text>
</comment>
<dbReference type="EC" id="5.4.99.5" evidence="6"/>
<keyword evidence="23" id="KW-1185">Reference proteome</keyword>
<dbReference type="CDD" id="cd04905">
    <property type="entry name" value="ACT_CM-PDT"/>
    <property type="match status" value="1"/>
</dbReference>
<evidence type="ECO:0000256" key="11">
    <source>
        <dbReference type="ARBA" id="ARBA00023141"/>
    </source>
</evidence>
<dbReference type="PANTHER" id="PTHR21022">
    <property type="entry name" value="PREPHENATE DEHYDRATASE P PROTEIN"/>
    <property type="match status" value="1"/>
</dbReference>
<evidence type="ECO:0000259" key="21">
    <source>
        <dbReference type="PROSITE" id="PS51671"/>
    </source>
</evidence>
<protein>
    <recommendedName>
        <fullName evidence="8">Bifunctional chorismate mutase/prephenate dehydratase</fullName>
        <ecNumber evidence="7">4.2.1.51</ecNumber>
        <ecNumber evidence="6">5.4.99.5</ecNumber>
    </recommendedName>
    <alternativeName>
        <fullName evidence="17">Chorismate mutase-prephenate dehydratase</fullName>
    </alternativeName>
    <alternativeName>
        <fullName evidence="16">p-protein</fullName>
    </alternativeName>
</protein>
<evidence type="ECO:0000256" key="4">
    <source>
        <dbReference type="ARBA" id="ARBA00004741"/>
    </source>
</evidence>
<keyword evidence="11" id="KW-0057">Aromatic amino acid biosynthesis</keyword>
<dbReference type="SUPFAM" id="SSF48600">
    <property type="entry name" value="Chorismate mutase II"/>
    <property type="match status" value="1"/>
</dbReference>
<keyword evidence="14 22" id="KW-0456">Lyase</keyword>
<gene>
    <name evidence="22" type="primary">pheA</name>
    <name evidence="22" type="ORF">ACERLL_16095</name>
</gene>
<proteinExistence type="predicted"/>
<keyword evidence="10" id="KW-0028">Amino-acid biosynthesis</keyword>
<reference evidence="22 23" key="1">
    <citation type="submission" date="2024-08" db="EMBL/GenBank/DDBJ databases">
        <title>Whole-genome sequencing of halo(alkali)philic microorganisms from hypersaline lakes.</title>
        <authorList>
            <person name="Sorokin D.Y."/>
            <person name="Merkel A.Y."/>
            <person name="Messina E."/>
            <person name="Yakimov M."/>
        </authorList>
    </citation>
    <scope>NUCLEOTIDE SEQUENCE [LARGE SCALE GENOMIC DNA]</scope>
    <source>
        <strain evidence="22 23">Cl-TMA</strain>
    </source>
</reference>
<dbReference type="InterPro" id="IPR002912">
    <property type="entry name" value="ACT_dom"/>
</dbReference>
<dbReference type="NCBIfam" id="TIGR01807">
    <property type="entry name" value="CM_P2"/>
    <property type="match status" value="1"/>
</dbReference>
<dbReference type="Gene3D" id="3.30.70.260">
    <property type="match status" value="1"/>
</dbReference>
<evidence type="ECO:0000256" key="1">
    <source>
        <dbReference type="ARBA" id="ARBA00000824"/>
    </source>
</evidence>
<evidence type="ECO:0000256" key="3">
    <source>
        <dbReference type="ARBA" id="ARBA00004496"/>
    </source>
</evidence>
<dbReference type="InterPro" id="IPR001086">
    <property type="entry name" value="Preph_deHydtase"/>
</dbReference>
<dbReference type="InterPro" id="IPR036263">
    <property type="entry name" value="Chorismate_II_sf"/>
</dbReference>
<evidence type="ECO:0000256" key="15">
    <source>
        <dbReference type="ARBA" id="ARBA00023268"/>
    </source>
</evidence>
<evidence type="ECO:0000256" key="13">
    <source>
        <dbReference type="ARBA" id="ARBA00023235"/>
    </source>
</evidence>
<dbReference type="SUPFAM" id="SSF53850">
    <property type="entry name" value="Periplasmic binding protein-like II"/>
    <property type="match status" value="1"/>
</dbReference>
<evidence type="ECO:0000256" key="8">
    <source>
        <dbReference type="ARBA" id="ARBA00014401"/>
    </source>
</evidence>